<evidence type="ECO:0000256" key="1">
    <source>
        <dbReference type="SAM" id="Coils"/>
    </source>
</evidence>
<evidence type="ECO:0008006" key="5">
    <source>
        <dbReference type="Google" id="ProtNLM"/>
    </source>
</evidence>
<dbReference type="GO" id="GO:0070192">
    <property type="term" value="P:chromosome organization involved in meiotic cell cycle"/>
    <property type="evidence" value="ECO:0007669"/>
    <property type="project" value="InterPro"/>
</dbReference>
<dbReference type="GO" id="GO:0009556">
    <property type="term" value="P:microsporogenesis"/>
    <property type="evidence" value="ECO:0007669"/>
    <property type="project" value="TreeGrafter"/>
</dbReference>
<feature type="coiled-coil region" evidence="1">
    <location>
        <begin position="236"/>
        <end position="263"/>
    </location>
</feature>
<evidence type="ECO:0000313" key="3">
    <source>
        <dbReference type="EMBL" id="CAI8607294.1"/>
    </source>
</evidence>
<dbReference type="Proteomes" id="UP001157006">
    <property type="component" value="Chromosome 4"/>
</dbReference>
<feature type="region of interest" description="Disordered" evidence="2">
    <location>
        <begin position="15"/>
        <end position="59"/>
    </location>
</feature>
<protein>
    <recommendedName>
        <fullName evidence="5">Protein PAIR1</fullName>
    </recommendedName>
</protein>
<dbReference type="AlphaFoldDB" id="A0AAV1AB71"/>
<gene>
    <name evidence="3" type="ORF">VFH_IV031760</name>
</gene>
<dbReference type="EMBL" id="OX451739">
    <property type="protein sequence ID" value="CAI8607294.1"/>
    <property type="molecule type" value="Genomic_DNA"/>
</dbReference>
<feature type="compositionally biased region" description="Low complexity" evidence="2">
    <location>
        <begin position="35"/>
        <end position="56"/>
    </location>
</feature>
<keyword evidence="1" id="KW-0175">Coiled coil</keyword>
<evidence type="ECO:0000256" key="2">
    <source>
        <dbReference type="SAM" id="MobiDB-lite"/>
    </source>
</evidence>
<reference evidence="3 4" key="1">
    <citation type="submission" date="2023-01" db="EMBL/GenBank/DDBJ databases">
        <authorList>
            <person name="Kreplak J."/>
        </authorList>
    </citation>
    <scope>NUCLEOTIDE SEQUENCE [LARGE SCALE GENOMIC DNA]</scope>
</reference>
<organism evidence="3 4">
    <name type="scientific">Vicia faba</name>
    <name type="common">Broad bean</name>
    <name type="synonym">Faba vulgaris</name>
    <dbReference type="NCBI Taxonomy" id="3906"/>
    <lineage>
        <taxon>Eukaryota</taxon>
        <taxon>Viridiplantae</taxon>
        <taxon>Streptophyta</taxon>
        <taxon>Embryophyta</taxon>
        <taxon>Tracheophyta</taxon>
        <taxon>Spermatophyta</taxon>
        <taxon>Magnoliopsida</taxon>
        <taxon>eudicotyledons</taxon>
        <taxon>Gunneridae</taxon>
        <taxon>Pentapetalae</taxon>
        <taxon>rosids</taxon>
        <taxon>fabids</taxon>
        <taxon>Fabales</taxon>
        <taxon>Fabaceae</taxon>
        <taxon>Papilionoideae</taxon>
        <taxon>50 kb inversion clade</taxon>
        <taxon>NPAAA clade</taxon>
        <taxon>Hologalegina</taxon>
        <taxon>IRL clade</taxon>
        <taxon>Fabeae</taxon>
        <taxon>Vicia</taxon>
    </lineage>
</organism>
<proteinExistence type="predicted"/>
<dbReference type="GO" id="GO:0042138">
    <property type="term" value="P:meiotic DNA double-strand break formation"/>
    <property type="evidence" value="ECO:0007669"/>
    <property type="project" value="TreeGrafter"/>
</dbReference>
<keyword evidence="4" id="KW-1185">Reference proteome</keyword>
<dbReference type="PANTHER" id="PTHR37695">
    <property type="entry name" value="RECOMBINATION INITIATION DEFECTS 3-RELATED"/>
    <property type="match status" value="1"/>
</dbReference>
<accession>A0AAV1AB71</accession>
<sequence>MKMKINKAADLSSISVFPPPHIYSRRPNNVSNGLQASQHRSQPSQQSFSQGLSSQQGIMSHFSQSSLDEAITANDQRAGSQEHENSSRRFSSLPRLAFPKDESQPHNSRSSSNLLVKWNSVDNKNQLSEGLETRIGIMETSLSRFAMIMDSVQSDVMQVNKGTKEINLEMECIRQKLIAQDNSLQLMMKGQEEIKASINESLKSFSEQMSHVTNIEKLQEAYMLVSAMPQLIEGSLKNLQNDIQNTTKEMQEISRSLKHTNQKDLAQSILSPKCVSKQFITPKMHQRPANEAKMYTPAIVASKVDTGGWLPVKRERVTFSDRVSEKVQKQTQPYTEKIRGARNCAIVIESDEETDGKFSCAIELNAVAAKGKGNNKPKITNEAIRVSQMEGTKLVAKDGQAALRRSARKRLPNQMMADFVCKGHKKKSHRKKDLFGNLSKEEEEEAERILRNARRRKRKRNSMITIL</sequence>
<dbReference type="InterPro" id="IPR034546">
    <property type="entry name" value="PAIR1"/>
</dbReference>
<dbReference type="GO" id="GO:0005634">
    <property type="term" value="C:nucleus"/>
    <property type="evidence" value="ECO:0007669"/>
    <property type="project" value="TreeGrafter"/>
</dbReference>
<name>A0AAV1AB71_VICFA</name>
<dbReference type="PANTHER" id="PTHR37695:SF1">
    <property type="entry name" value="RECOMBINATION INITIATION DEFECTS 3-RELATED"/>
    <property type="match status" value="1"/>
</dbReference>
<dbReference type="GO" id="GO:0009553">
    <property type="term" value="P:embryo sac development"/>
    <property type="evidence" value="ECO:0007669"/>
    <property type="project" value="TreeGrafter"/>
</dbReference>
<evidence type="ECO:0000313" key="4">
    <source>
        <dbReference type="Proteomes" id="UP001157006"/>
    </source>
</evidence>